<sequence length="165" mass="19638">MIREKFVWFNITTFRLDDCFESVFCPLCHINWNEYPSGLWKKLRMIREKFCINYFFDWMTVLKVYSGPLCHINLMNIPQAYGRILIKALMNAPARYRNWGPRVCAPDKENWKDSYYAPYLPPPTPTNLSSDVISSVLVVIFGRWMSGNMTSMRNRRCCRSEKIRQ</sequence>
<evidence type="ECO:0000313" key="2">
    <source>
        <dbReference type="Proteomes" id="UP001054945"/>
    </source>
</evidence>
<comment type="caution">
    <text evidence="1">The sequence shown here is derived from an EMBL/GenBank/DDBJ whole genome shotgun (WGS) entry which is preliminary data.</text>
</comment>
<keyword evidence="2" id="KW-1185">Reference proteome</keyword>
<organism evidence="1 2">
    <name type="scientific">Caerostris extrusa</name>
    <name type="common">Bark spider</name>
    <name type="synonym">Caerostris bankana</name>
    <dbReference type="NCBI Taxonomy" id="172846"/>
    <lineage>
        <taxon>Eukaryota</taxon>
        <taxon>Metazoa</taxon>
        <taxon>Ecdysozoa</taxon>
        <taxon>Arthropoda</taxon>
        <taxon>Chelicerata</taxon>
        <taxon>Arachnida</taxon>
        <taxon>Araneae</taxon>
        <taxon>Araneomorphae</taxon>
        <taxon>Entelegynae</taxon>
        <taxon>Araneoidea</taxon>
        <taxon>Araneidae</taxon>
        <taxon>Caerostris</taxon>
    </lineage>
</organism>
<evidence type="ECO:0000313" key="1">
    <source>
        <dbReference type="EMBL" id="GIX84109.1"/>
    </source>
</evidence>
<name>A0AAV4NIG4_CAEEX</name>
<reference evidence="1 2" key="1">
    <citation type="submission" date="2021-06" db="EMBL/GenBank/DDBJ databases">
        <title>Caerostris extrusa draft genome.</title>
        <authorList>
            <person name="Kono N."/>
            <person name="Arakawa K."/>
        </authorList>
    </citation>
    <scope>NUCLEOTIDE SEQUENCE [LARGE SCALE GENOMIC DNA]</scope>
</reference>
<proteinExistence type="predicted"/>
<accession>A0AAV4NIG4</accession>
<gene>
    <name evidence="1" type="ORF">CEXT_473121</name>
</gene>
<dbReference type="AlphaFoldDB" id="A0AAV4NIG4"/>
<dbReference type="EMBL" id="BPLR01020930">
    <property type="protein sequence ID" value="GIX84109.1"/>
    <property type="molecule type" value="Genomic_DNA"/>
</dbReference>
<protein>
    <submittedName>
        <fullName evidence="1">Uncharacterized protein</fullName>
    </submittedName>
</protein>
<dbReference type="Proteomes" id="UP001054945">
    <property type="component" value="Unassembled WGS sequence"/>
</dbReference>